<dbReference type="SUPFAM" id="SSF53756">
    <property type="entry name" value="UDP-Glycosyltransferase/glycogen phosphorylase"/>
    <property type="match status" value="1"/>
</dbReference>
<accession>A0A1L3ZII1</accession>
<dbReference type="EMBL" id="CP018229">
    <property type="protein sequence ID" value="API55427.1"/>
    <property type="molecule type" value="Genomic_DNA"/>
</dbReference>
<evidence type="ECO:0000313" key="2">
    <source>
        <dbReference type="EMBL" id="API55427.1"/>
    </source>
</evidence>
<sequence length="390" mass="43119">MPLLPAAPRALRRIVIISDFQDGDGENAEPRTPAWFREQWLAGNRGPRPQPADRGPNLQVIGGYIERLPLAVLKAGLVDCAEVWTHWHGPTPPIEQPGVSPFLTRRAFEANGSEAPFSSNDMLGHIAAFGPPSILCVWGLGVSEDVLLACRGSFKIYNSIDAPALRVPFEVSRHFDLILTGSEWQSEAVRSRHPAMPTIIMPIGPEFASELTFRPISMPKTYDVIYVAAAQAYKRHDILFHALAKLPRTMRVLCVCGYGEMMDTLRREVGELGISVDFIDPPGVPFTEVNRLMNQARIGVVCGIDDGAPAILTEYMLAGIPVLANSQLRCGLQFITPETGRVASPEKFHEGIRDMLARLETFKPRQVVLANWTWPHSLRKLRSFIGGSAR</sequence>
<dbReference type="AlphaFoldDB" id="A0A1L3ZII1"/>
<geneLocation type="plasmid" evidence="2">
    <name>unnamed1</name>
</geneLocation>
<evidence type="ECO:0000313" key="3">
    <source>
        <dbReference type="Proteomes" id="UP000183050"/>
    </source>
</evidence>
<dbReference type="CDD" id="cd03801">
    <property type="entry name" value="GT4_PimA-like"/>
    <property type="match status" value="1"/>
</dbReference>
<dbReference type="GO" id="GO:0016757">
    <property type="term" value="F:glycosyltransferase activity"/>
    <property type="evidence" value="ECO:0007669"/>
    <property type="project" value="InterPro"/>
</dbReference>
<dbReference type="InterPro" id="IPR001296">
    <property type="entry name" value="Glyco_trans_1"/>
</dbReference>
<gene>
    <name evidence="2" type="ORF">BMW22_28435</name>
</gene>
<protein>
    <submittedName>
        <fullName evidence="2">Glycosyl transferase family 1</fullName>
    </submittedName>
</protein>
<organism evidence="2 3">
    <name type="scientific">Rhizobium leguminosarum</name>
    <dbReference type="NCBI Taxonomy" id="384"/>
    <lineage>
        <taxon>Bacteria</taxon>
        <taxon>Pseudomonadati</taxon>
        <taxon>Pseudomonadota</taxon>
        <taxon>Alphaproteobacteria</taxon>
        <taxon>Hyphomicrobiales</taxon>
        <taxon>Rhizobiaceae</taxon>
        <taxon>Rhizobium/Agrobacterium group</taxon>
        <taxon>Rhizobium</taxon>
    </lineage>
</organism>
<reference evidence="2 3" key="1">
    <citation type="submission" date="2016-11" db="EMBL/GenBank/DDBJ databases">
        <title>Rhizobium leguminosarum bv. viciae strain Vaf12 isolated from Vavilovia formosa root nodules from Russia, Dagestan.</title>
        <authorList>
            <person name="Kimeklis A."/>
        </authorList>
    </citation>
    <scope>NUCLEOTIDE SEQUENCE [LARGE SCALE GENOMIC DNA]</scope>
    <source>
        <strain evidence="2 3">Vaf-108</strain>
        <plasmid evidence="3">Plasmid unnamed1</plasmid>
    </source>
</reference>
<dbReference type="PANTHER" id="PTHR12526">
    <property type="entry name" value="GLYCOSYLTRANSFERASE"/>
    <property type="match status" value="1"/>
</dbReference>
<dbReference type="Proteomes" id="UP000183050">
    <property type="component" value="Plasmid unnamed1"/>
</dbReference>
<proteinExistence type="predicted"/>
<name>A0A1L3ZII1_RHILE</name>
<dbReference type="Pfam" id="PF00534">
    <property type="entry name" value="Glycos_transf_1"/>
    <property type="match status" value="1"/>
</dbReference>
<dbReference type="Gene3D" id="3.40.50.2000">
    <property type="entry name" value="Glycogen Phosphorylase B"/>
    <property type="match status" value="1"/>
</dbReference>
<keyword evidence="2" id="KW-0808">Transferase</keyword>
<evidence type="ECO:0000259" key="1">
    <source>
        <dbReference type="Pfam" id="PF00534"/>
    </source>
</evidence>
<feature type="domain" description="Glycosyl transferase family 1" evidence="1">
    <location>
        <begin position="220"/>
        <end position="356"/>
    </location>
</feature>
<keyword evidence="2" id="KW-0614">Plasmid</keyword>